<name>A0A8K0GVT7_9ROSA</name>
<keyword evidence="6 8" id="KW-0408">Iron</keyword>
<evidence type="ECO:0000256" key="1">
    <source>
        <dbReference type="ARBA" id="ARBA00001971"/>
    </source>
</evidence>
<keyword evidence="10" id="KW-0732">Signal</keyword>
<dbReference type="GO" id="GO:0020037">
    <property type="term" value="F:heme binding"/>
    <property type="evidence" value="ECO:0007669"/>
    <property type="project" value="InterPro"/>
</dbReference>
<dbReference type="GO" id="GO:0004497">
    <property type="term" value="F:monooxygenase activity"/>
    <property type="evidence" value="ECO:0007669"/>
    <property type="project" value="UniProtKB-KW"/>
</dbReference>
<dbReference type="GO" id="GO:0016705">
    <property type="term" value="F:oxidoreductase activity, acting on paired donors, with incorporation or reduction of molecular oxygen"/>
    <property type="evidence" value="ECO:0007669"/>
    <property type="project" value="InterPro"/>
</dbReference>
<accession>A0A8K0GVT7</accession>
<dbReference type="InterPro" id="IPR001128">
    <property type="entry name" value="Cyt_P450"/>
</dbReference>
<evidence type="ECO:0000256" key="2">
    <source>
        <dbReference type="ARBA" id="ARBA00010617"/>
    </source>
</evidence>
<evidence type="ECO:0000256" key="3">
    <source>
        <dbReference type="ARBA" id="ARBA00022617"/>
    </source>
</evidence>
<dbReference type="PANTHER" id="PTHR47944:SF5">
    <property type="entry name" value="CYTOCHROME P450 71A1-LIKE"/>
    <property type="match status" value="1"/>
</dbReference>
<evidence type="ECO:0000313" key="11">
    <source>
        <dbReference type="EMBL" id="KAF3439691.1"/>
    </source>
</evidence>
<feature type="signal peptide" evidence="10">
    <location>
        <begin position="1"/>
        <end position="25"/>
    </location>
</feature>
<evidence type="ECO:0000256" key="8">
    <source>
        <dbReference type="PIRSR" id="PIRSR602401-1"/>
    </source>
</evidence>
<evidence type="ECO:0000256" key="6">
    <source>
        <dbReference type="ARBA" id="ARBA00023004"/>
    </source>
</evidence>
<dbReference type="PRINTS" id="PR00463">
    <property type="entry name" value="EP450I"/>
</dbReference>
<dbReference type="Gene3D" id="1.10.630.10">
    <property type="entry name" value="Cytochrome P450"/>
    <property type="match status" value="2"/>
</dbReference>
<dbReference type="FunFam" id="1.10.630.10:FF:000026">
    <property type="entry name" value="Cytochrome P450 82C4"/>
    <property type="match status" value="1"/>
</dbReference>
<evidence type="ECO:0000256" key="9">
    <source>
        <dbReference type="RuleBase" id="RU000461"/>
    </source>
</evidence>
<reference evidence="11" key="1">
    <citation type="submission" date="2020-03" db="EMBL/GenBank/DDBJ databases">
        <title>A high-quality chromosome-level genome assembly of a woody plant with both climbing and erect habits, Rhamnella rubrinervis.</title>
        <authorList>
            <person name="Lu Z."/>
            <person name="Yang Y."/>
            <person name="Zhu X."/>
            <person name="Sun Y."/>
        </authorList>
    </citation>
    <scope>NUCLEOTIDE SEQUENCE</scope>
    <source>
        <strain evidence="11">BYM</strain>
        <tissue evidence="11">Leaf</tissue>
    </source>
</reference>
<feature type="binding site" description="axial binding residue" evidence="8">
    <location>
        <position position="457"/>
    </location>
    <ligand>
        <name>heme</name>
        <dbReference type="ChEBI" id="CHEBI:30413"/>
    </ligand>
    <ligandPart>
        <name>Fe</name>
        <dbReference type="ChEBI" id="CHEBI:18248"/>
    </ligandPart>
</feature>
<comment type="similarity">
    <text evidence="2 9">Belongs to the cytochrome P450 family.</text>
</comment>
<evidence type="ECO:0000256" key="5">
    <source>
        <dbReference type="ARBA" id="ARBA00023002"/>
    </source>
</evidence>
<dbReference type="SUPFAM" id="SSF48264">
    <property type="entry name" value="Cytochrome P450"/>
    <property type="match status" value="2"/>
</dbReference>
<keyword evidence="12" id="KW-1185">Reference proteome</keyword>
<evidence type="ECO:0008006" key="13">
    <source>
        <dbReference type="Google" id="ProtNLM"/>
    </source>
</evidence>
<evidence type="ECO:0000256" key="10">
    <source>
        <dbReference type="SAM" id="SignalP"/>
    </source>
</evidence>
<protein>
    <recommendedName>
        <fullName evidence="13">Cytochrome P450</fullName>
    </recommendedName>
</protein>
<keyword evidence="7 9" id="KW-0503">Monooxygenase</keyword>
<keyword evidence="3 8" id="KW-0349">Heme</keyword>
<evidence type="ECO:0000313" key="12">
    <source>
        <dbReference type="Proteomes" id="UP000796880"/>
    </source>
</evidence>
<feature type="chain" id="PRO_5035430297" description="Cytochrome P450" evidence="10">
    <location>
        <begin position="26"/>
        <end position="639"/>
    </location>
</feature>
<proteinExistence type="inferred from homology"/>
<dbReference type="InterPro" id="IPR036396">
    <property type="entry name" value="Cyt_P450_sf"/>
</dbReference>
<organism evidence="11 12">
    <name type="scientific">Rhamnella rubrinervis</name>
    <dbReference type="NCBI Taxonomy" id="2594499"/>
    <lineage>
        <taxon>Eukaryota</taxon>
        <taxon>Viridiplantae</taxon>
        <taxon>Streptophyta</taxon>
        <taxon>Embryophyta</taxon>
        <taxon>Tracheophyta</taxon>
        <taxon>Spermatophyta</taxon>
        <taxon>Magnoliopsida</taxon>
        <taxon>eudicotyledons</taxon>
        <taxon>Gunneridae</taxon>
        <taxon>Pentapetalae</taxon>
        <taxon>rosids</taxon>
        <taxon>fabids</taxon>
        <taxon>Rosales</taxon>
        <taxon>Rhamnaceae</taxon>
        <taxon>rhamnoid group</taxon>
        <taxon>Rhamneae</taxon>
        <taxon>Rhamnella</taxon>
    </lineage>
</organism>
<keyword evidence="4 8" id="KW-0479">Metal-binding</keyword>
<comment type="caution">
    <text evidence="11">The sequence shown here is derived from an EMBL/GenBank/DDBJ whole genome shotgun (WGS) entry which is preliminary data.</text>
</comment>
<dbReference type="Pfam" id="PF00067">
    <property type="entry name" value="p450"/>
    <property type="match status" value="1"/>
</dbReference>
<evidence type="ECO:0000256" key="4">
    <source>
        <dbReference type="ARBA" id="ARBA00022723"/>
    </source>
</evidence>
<dbReference type="GO" id="GO:0005506">
    <property type="term" value="F:iron ion binding"/>
    <property type="evidence" value="ECO:0007669"/>
    <property type="project" value="InterPro"/>
</dbReference>
<dbReference type="InterPro" id="IPR002401">
    <property type="entry name" value="Cyt_P450_E_grp-I"/>
</dbReference>
<sequence length="639" mass="72505">MESHSWAGLALSFLFLAALSFVFKAFPVFGAEGSNKFPPGPKPWPIIGNLNQLLIGTVPHQTYHRLSQKYGPILQLKIGTVPVVIASSAETAKLFLKTHDNVFAFGPKLAAGKYTCRNYTSILWSPYGPHHLRWRKICQSELFALKRLEAYEYIRVEEIRAFISSLYASLGEPLVLKNLLFCFTVGLMSRIVLRNKYLTRDYSKHATSTDQFEEFRGMINDFMKLDGSFYIGDWIPWLDFLDWQGYVRKMKALEKKFDHLFDFVYHEHKANREADKNLEPRDMVGLLLELMDDPSLDVKPTYDSVKGFTQDLLVGGIETTSSTLEWAMSELIKHPHVMEKATEELDKVIGRERWVEEKDIPQLHYIEAIMKETLRKHPASAMIPPHAAVEDCNVAGYQIKKGSVVLINIWSMGRDPTLWDAPEEFCPERFLEGKLGNIDVKGQSFELIPFGSGRRMCPGYSLALTMLMCGLANMLHGPLKYEPIVQLKFGSVPVVVASSSEAAKLFLKTCDHIFANRPQTAAGKLNVAITLASFGQLIMDRPYASGVKLFNLSSSASKESSLTTTFVWTRLVLLCQRLYALSRKPVALRRKLSCFTSSFMSRIVLGKKYFSDSVLHRGLDTMAWFLGLERFRQVNEVCR</sequence>
<dbReference type="Proteomes" id="UP000796880">
    <property type="component" value="Unassembled WGS sequence"/>
</dbReference>
<dbReference type="OrthoDB" id="2789670at2759"/>
<dbReference type="PANTHER" id="PTHR47944">
    <property type="entry name" value="CYTOCHROME P450 98A9"/>
    <property type="match status" value="1"/>
</dbReference>
<evidence type="ECO:0000256" key="7">
    <source>
        <dbReference type="ARBA" id="ARBA00023033"/>
    </source>
</evidence>
<dbReference type="AlphaFoldDB" id="A0A8K0GVT7"/>
<gene>
    <name evidence="11" type="ORF">FNV43_RR17969</name>
</gene>
<dbReference type="PROSITE" id="PS00086">
    <property type="entry name" value="CYTOCHROME_P450"/>
    <property type="match status" value="1"/>
</dbReference>
<comment type="cofactor">
    <cofactor evidence="1 8">
        <name>heme</name>
        <dbReference type="ChEBI" id="CHEBI:30413"/>
    </cofactor>
</comment>
<dbReference type="EMBL" id="VOIH02000008">
    <property type="protein sequence ID" value="KAF3439691.1"/>
    <property type="molecule type" value="Genomic_DNA"/>
</dbReference>
<dbReference type="InterPro" id="IPR017972">
    <property type="entry name" value="Cyt_P450_CS"/>
</dbReference>
<keyword evidence="5 9" id="KW-0560">Oxidoreductase</keyword>
<dbReference type="PRINTS" id="PR00385">
    <property type="entry name" value="P450"/>
</dbReference>
<dbReference type="CDD" id="cd20618">
    <property type="entry name" value="CYP71_clan"/>
    <property type="match status" value="1"/>
</dbReference>